<proteinExistence type="predicted"/>
<dbReference type="RefSeq" id="WP_183978464.1">
    <property type="nucleotide sequence ID" value="NZ_JACIBY010000014.1"/>
</dbReference>
<keyword evidence="1" id="KW-0472">Membrane</keyword>
<organism evidence="2 3">
    <name type="scientific">Runella defluvii</name>
    <dbReference type="NCBI Taxonomy" id="370973"/>
    <lineage>
        <taxon>Bacteria</taxon>
        <taxon>Pseudomonadati</taxon>
        <taxon>Bacteroidota</taxon>
        <taxon>Cytophagia</taxon>
        <taxon>Cytophagales</taxon>
        <taxon>Spirosomataceae</taxon>
        <taxon>Runella</taxon>
    </lineage>
</organism>
<dbReference type="SUPFAM" id="SSF102405">
    <property type="entry name" value="MCP/YpsA-like"/>
    <property type="match status" value="1"/>
</dbReference>
<gene>
    <name evidence="2" type="ORF">FHS57_005080</name>
</gene>
<accession>A0A7W5ZQ77</accession>
<comment type="caution">
    <text evidence="2">The sequence shown here is derived from an EMBL/GenBank/DDBJ whole genome shotgun (WGS) entry which is preliminary data.</text>
</comment>
<name>A0A7W5ZQ77_9BACT</name>
<sequence>MHIKHKNNSLILGITGHRDLLEKDWKVIINGDKVEVAGELLGYVKAKLQALEQETPHKRLLLLSGMAEGADLLLCYVARQLKIEYIAVLPFAPEEYLSQFESEPQKQLFRELLQTAEAVEVVAQSEGQDPYRAVGWEIARHSDELIALWNGVDTGLTGGTWEVVTMARTGKDADGRRLSCLRDKHRQVFRLHHLLTPRQKNPYPIPRFFDTTSINALLPLGTAYSWITLTGGIPKELSWWGKTWRWFVEYRYGFFKYFMTLLLFTATIIVGGIGIHSYAEHAAHLPNATVHHIPWWEAFYKAIKFSAIFPPPFDYEASAYSPTYVWGKVLGLIFFMYSASVAVVLLMGDTARRVVVRWLFGRVFRPFNLILGLNEKSFDVLTDLRLRREWVVALEHDHDSPYYEDSQQQGAIVIGDEPQVPVKLKDVGFQRAKEVYILGDDDSENLHLVQQMDRLLVERQNHSSQSTWYVQVQDAGKRQFLNKFTHKLPNVSIYSFNLYENIARRLLIQYPIDRFYHNPSNDTSHVFIFGFGNLGHEILRNCLKMGHFGKGRKLAVHVFAEDATDKQATFAAMNPCLAALIAPDAIPAAFDNVLGRELLDEVFGHISLHFHKLPQNDFSLLHDTQPLYDALRPEGIVSIYFTLEDEFASAAHLSSLLERLNALQQQPLNGQNRCDVQVFCYYNFPNEAETALVERRFNELAPHVPVVCFGNFLNECSARSIRDRALDQLPQLAALYYDEVIDKQQSWEVEAPADIIERAKVNWRSKKEMDKESNRLFADHAFVKMRLVWETMTLEEKQRATDTTTSIAQELREWLQKGLKDYQEVANLEHRRWCAEKLLDGWIPLLNDPAEIAGSVQHWKNDKPFKTLARSQKQHLDLVPTARLAQIEVAKDTKLIEGIAAFIGVLRGKLG</sequence>
<feature type="transmembrane region" description="Helical" evidence="1">
    <location>
        <begin position="254"/>
        <end position="279"/>
    </location>
</feature>
<keyword evidence="3" id="KW-1185">Reference proteome</keyword>
<protein>
    <submittedName>
        <fullName evidence="2">Membrane-associated phospholipid phosphatase</fullName>
    </submittedName>
</protein>
<keyword evidence="1" id="KW-1133">Transmembrane helix</keyword>
<dbReference type="Proteomes" id="UP000541352">
    <property type="component" value="Unassembled WGS sequence"/>
</dbReference>
<dbReference type="Gene3D" id="3.40.50.720">
    <property type="entry name" value="NAD(P)-binding Rossmann-like Domain"/>
    <property type="match status" value="1"/>
</dbReference>
<evidence type="ECO:0000256" key="1">
    <source>
        <dbReference type="SAM" id="Phobius"/>
    </source>
</evidence>
<dbReference type="Gene3D" id="3.40.50.450">
    <property type="match status" value="1"/>
</dbReference>
<evidence type="ECO:0000313" key="3">
    <source>
        <dbReference type="Proteomes" id="UP000541352"/>
    </source>
</evidence>
<dbReference type="AlphaFoldDB" id="A0A7W5ZQ77"/>
<dbReference type="EMBL" id="JACIBY010000014">
    <property type="protein sequence ID" value="MBB3841059.1"/>
    <property type="molecule type" value="Genomic_DNA"/>
</dbReference>
<feature type="transmembrane region" description="Helical" evidence="1">
    <location>
        <begin position="325"/>
        <end position="347"/>
    </location>
</feature>
<keyword evidence="1" id="KW-0812">Transmembrane</keyword>
<evidence type="ECO:0000313" key="2">
    <source>
        <dbReference type="EMBL" id="MBB3841059.1"/>
    </source>
</evidence>
<reference evidence="2 3" key="1">
    <citation type="submission" date="2020-08" db="EMBL/GenBank/DDBJ databases">
        <title>Genomic Encyclopedia of Type Strains, Phase IV (KMG-IV): sequencing the most valuable type-strain genomes for metagenomic binning, comparative biology and taxonomic classification.</title>
        <authorList>
            <person name="Goeker M."/>
        </authorList>
    </citation>
    <scope>NUCLEOTIDE SEQUENCE [LARGE SCALE GENOMIC DNA]</scope>
    <source>
        <strain evidence="2 3">DSM 17976</strain>
    </source>
</reference>